<dbReference type="Gene3D" id="3.40.50.360">
    <property type="match status" value="1"/>
</dbReference>
<evidence type="ECO:0000259" key="4">
    <source>
        <dbReference type="Pfam" id="PF02525"/>
    </source>
</evidence>
<dbReference type="EC" id="1.6.99.-" evidence="5"/>
<evidence type="ECO:0000313" key="6">
    <source>
        <dbReference type="Proteomes" id="UP001595712"/>
    </source>
</evidence>
<comment type="caution">
    <text evidence="5">The sequence shown here is derived from an EMBL/GenBank/DDBJ whole genome shotgun (WGS) entry which is preliminary data.</text>
</comment>
<evidence type="ECO:0000256" key="3">
    <source>
        <dbReference type="SAM" id="MobiDB-lite"/>
    </source>
</evidence>
<dbReference type="InterPro" id="IPR029039">
    <property type="entry name" value="Flavoprotein-like_sf"/>
</dbReference>
<sequence>MGRPRLYSCTEGAPPTGGATRRRSRMDTQPTALVVVAHHRADSLTAALARRTAARLETAGYRVDLLDLHGEGFDPRGRVEDEPDYGNRDKRYSDEVHAHADRVLAADLVAAVFPVWWFGLPALMKGWIDRVWNYGLTYGRREKPMAGKRMLWLGLAGLPEDDPNADLVTALLDGALRRGIAEFCDIADVHTQALFDSEGKDLHCDARERHYADLFARTDDAVDKLLAG</sequence>
<organism evidence="5 6">
    <name type="scientific">Glycomyces rhizosphaerae</name>
    <dbReference type="NCBI Taxonomy" id="2054422"/>
    <lineage>
        <taxon>Bacteria</taxon>
        <taxon>Bacillati</taxon>
        <taxon>Actinomycetota</taxon>
        <taxon>Actinomycetes</taxon>
        <taxon>Glycomycetales</taxon>
        <taxon>Glycomycetaceae</taxon>
        <taxon>Glycomyces</taxon>
    </lineage>
</organism>
<keyword evidence="2 5" id="KW-0560">Oxidoreductase</keyword>
<dbReference type="EMBL" id="JBHRWO010000010">
    <property type="protein sequence ID" value="MFC3493171.1"/>
    <property type="molecule type" value="Genomic_DNA"/>
</dbReference>
<comment type="similarity">
    <text evidence="1">Belongs to the NAD(P)H dehydrogenase (quinone) family.</text>
</comment>
<feature type="domain" description="Flavodoxin-like fold" evidence="4">
    <location>
        <begin position="32"/>
        <end position="210"/>
    </location>
</feature>
<dbReference type="Proteomes" id="UP001595712">
    <property type="component" value="Unassembled WGS sequence"/>
</dbReference>
<feature type="region of interest" description="Disordered" evidence="3">
    <location>
        <begin position="1"/>
        <end position="27"/>
    </location>
</feature>
<gene>
    <name evidence="5" type="ORF">ACFO8M_11825</name>
</gene>
<evidence type="ECO:0000256" key="2">
    <source>
        <dbReference type="ARBA" id="ARBA00023002"/>
    </source>
</evidence>
<keyword evidence="6" id="KW-1185">Reference proteome</keyword>
<dbReference type="InterPro" id="IPR051545">
    <property type="entry name" value="NAD(P)H_dehydrogenase_qn"/>
</dbReference>
<dbReference type="GO" id="GO:0016491">
    <property type="term" value="F:oxidoreductase activity"/>
    <property type="evidence" value="ECO:0007669"/>
    <property type="project" value="UniProtKB-KW"/>
</dbReference>
<dbReference type="NCBIfam" id="NF007280">
    <property type="entry name" value="PRK09739.1"/>
    <property type="match status" value="1"/>
</dbReference>
<evidence type="ECO:0000256" key="1">
    <source>
        <dbReference type="ARBA" id="ARBA00006252"/>
    </source>
</evidence>
<proteinExistence type="inferred from homology"/>
<dbReference type="Pfam" id="PF02525">
    <property type="entry name" value="Flavodoxin_2"/>
    <property type="match status" value="1"/>
</dbReference>
<dbReference type="PANTHER" id="PTHR10204:SF34">
    <property type="entry name" value="NAD(P)H DEHYDROGENASE [QUINONE] 1 ISOFORM 1"/>
    <property type="match status" value="1"/>
</dbReference>
<dbReference type="SUPFAM" id="SSF52218">
    <property type="entry name" value="Flavoproteins"/>
    <property type="match status" value="1"/>
</dbReference>
<reference evidence="6" key="1">
    <citation type="journal article" date="2019" name="Int. J. Syst. Evol. Microbiol.">
        <title>The Global Catalogue of Microorganisms (GCM) 10K type strain sequencing project: providing services to taxonomists for standard genome sequencing and annotation.</title>
        <authorList>
            <consortium name="The Broad Institute Genomics Platform"/>
            <consortium name="The Broad Institute Genome Sequencing Center for Infectious Disease"/>
            <person name="Wu L."/>
            <person name="Ma J."/>
        </authorList>
    </citation>
    <scope>NUCLEOTIDE SEQUENCE [LARGE SCALE GENOMIC DNA]</scope>
    <source>
        <strain evidence="6">CGMCC 4.7396</strain>
    </source>
</reference>
<accession>A0ABV7PYR0</accession>
<dbReference type="RefSeq" id="WP_387975056.1">
    <property type="nucleotide sequence ID" value="NZ_JBHRWO010000010.1"/>
</dbReference>
<name>A0ABV7PYR0_9ACTN</name>
<dbReference type="PANTHER" id="PTHR10204">
    <property type="entry name" value="NAD P H OXIDOREDUCTASE-RELATED"/>
    <property type="match status" value="1"/>
</dbReference>
<evidence type="ECO:0000313" key="5">
    <source>
        <dbReference type="EMBL" id="MFC3493171.1"/>
    </source>
</evidence>
<protein>
    <submittedName>
        <fullName evidence="5">NAD(P)H oxidoreductase</fullName>
        <ecNumber evidence="5">1.6.99.-</ecNumber>
    </submittedName>
</protein>
<dbReference type="InterPro" id="IPR003680">
    <property type="entry name" value="Flavodoxin_fold"/>
</dbReference>